<name>A0ABU4HL08_9ACTN</name>
<proteinExistence type="predicted"/>
<sequence>MSEATAPQLDGYHPRAPFLDELFEPDGRPRHHAAALIAELERLGADGLVEAGRRRDATFLRQGITFETSGDDGPSRERPFPLDLVPRVIGGEEWRSIKRGLAQRIRALNAFVDDIYHAREIVREGIVPWRLVVSSPNFARAVHGIRPPGGVYTHVAGCDLVRHSNGSWKVIEDNVRTPSGISYVLENRAAMTQLLPQLFQNYRVRPVDHYPQLLLKALRSVAPSADSEATVVVWTPGSLNSAYFEHAFLARQMGVELVEASDLVVRDDVLYMRTTRGLVRVHAVYRRLDDDFVDPLEFRPDSLLGVPGLVRAYRAGSVAIANAFGTGVADNKAVYHFVPEMIRFYLGEEPILENVKTYLLADEEVREHVLSRIDQLVVKPTDESGGKGVTIGPHASEEELAGVAAAVRAKPEAWIAQEVVRLSTVPTVGADGMLAPRHVDLRPFAVFGERIDIVPGGLTRVALTEGSMIVNSSRGGGSKDTWVLEDGDDADRAGPQMADVASPPALPEMRYGDAWTNQQQQQQQEPQ</sequence>
<evidence type="ECO:0000313" key="4">
    <source>
        <dbReference type="Proteomes" id="UP001284601"/>
    </source>
</evidence>
<dbReference type="InterPro" id="IPR025841">
    <property type="entry name" value="CP_ATPgrasp_2"/>
</dbReference>
<dbReference type="RefSeq" id="WP_318596245.1">
    <property type="nucleotide sequence ID" value="NZ_JAWSTH010000011.1"/>
</dbReference>
<feature type="domain" description="Circularly permuted ATP-grasp type 2" evidence="2">
    <location>
        <begin position="86"/>
        <end position="462"/>
    </location>
</feature>
<dbReference type="SUPFAM" id="SSF56059">
    <property type="entry name" value="Glutathione synthetase ATP-binding domain-like"/>
    <property type="match status" value="1"/>
</dbReference>
<dbReference type="Pfam" id="PF14403">
    <property type="entry name" value="CP_ATPgrasp_2"/>
    <property type="match status" value="1"/>
</dbReference>
<evidence type="ECO:0000259" key="2">
    <source>
        <dbReference type="Pfam" id="PF14403"/>
    </source>
</evidence>
<accession>A0ABU4HL08</accession>
<dbReference type="PANTHER" id="PTHR34595">
    <property type="entry name" value="BLR5612 PROTEIN"/>
    <property type="match status" value="1"/>
</dbReference>
<keyword evidence="4" id="KW-1185">Reference proteome</keyword>
<dbReference type="Proteomes" id="UP001284601">
    <property type="component" value="Unassembled WGS sequence"/>
</dbReference>
<comment type="caution">
    <text evidence="3">The sequence shown here is derived from an EMBL/GenBank/DDBJ whole genome shotgun (WGS) entry which is preliminary data.</text>
</comment>
<evidence type="ECO:0000313" key="3">
    <source>
        <dbReference type="EMBL" id="MDW5593987.1"/>
    </source>
</evidence>
<feature type="compositionally biased region" description="Low complexity" evidence="1">
    <location>
        <begin position="518"/>
        <end position="527"/>
    </location>
</feature>
<gene>
    <name evidence="3" type="ORF">R7226_06560</name>
</gene>
<organism evidence="3 4">
    <name type="scientific">Conexibacter stalactiti</name>
    <dbReference type="NCBI Taxonomy" id="1940611"/>
    <lineage>
        <taxon>Bacteria</taxon>
        <taxon>Bacillati</taxon>
        <taxon>Actinomycetota</taxon>
        <taxon>Thermoleophilia</taxon>
        <taxon>Solirubrobacterales</taxon>
        <taxon>Conexibacteraceae</taxon>
        <taxon>Conexibacter</taxon>
    </lineage>
</organism>
<dbReference type="EMBL" id="JAWSTH010000011">
    <property type="protein sequence ID" value="MDW5593987.1"/>
    <property type="molecule type" value="Genomic_DNA"/>
</dbReference>
<dbReference type="Gene3D" id="3.30.1490.270">
    <property type="match status" value="1"/>
</dbReference>
<dbReference type="PIRSF" id="PIRSF005522">
    <property type="entry name" value="UCP005522"/>
    <property type="match status" value="1"/>
</dbReference>
<dbReference type="PANTHER" id="PTHR34595:SF7">
    <property type="entry name" value="SLL1039 PROTEIN"/>
    <property type="match status" value="1"/>
</dbReference>
<protein>
    <submittedName>
        <fullName evidence="3">Circularly permuted type 2 ATP-grasp protein</fullName>
    </submittedName>
</protein>
<feature type="region of interest" description="Disordered" evidence="1">
    <location>
        <begin position="472"/>
        <end position="527"/>
    </location>
</feature>
<dbReference type="InterPro" id="IPR051680">
    <property type="entry name" value="ATP-dep_Glu-Cys_Ligase-2"/>
</dbReference>
<dbReference type="InterPro" id="IPR016450">
    <property type="entry name" value="UCP005522"/>
</dbReference>
<evidence type="ECO:0000256" key="1">
    <source>
        <dbReference type="SAM" id="MobiDB-lite"/>
    </source>
</evidence>
<reference evidence="4" key="1">
    <citation type="submission" date="2023-07" db="EMBL/GenBank/DDBJ databases">
        <title>Conexibacter stalactiti sp. nov., isolated from stalactites in a lava cave and emended description of the genus Conexibacter.</title>
        <authorList>
            <person name="Lee S.D."/>
        </authorList>
    </citation>
    <scope>NUCLEOTIDE SEQUENCE [LARGE SCALE GENOMIC DNA]</scope>
    <source>
        <strain evidence="4">KCTC 39840</strain>
    </source>
</reference>
<dbReference type="Gene3D" id="3.40.50.11290">
    <property type="match status" value="1"/>
</dbReference>